<keyword evidence="3 5" id="KW-1133">Transmembrane helix</keyword>
<proteinExistence type="predicted"/>
<dbReference type="AlphaFoldDB" id="U6KKI6"/>
<evidence type="ECO:0000256" key="4">
    <source>
        <dbReference type="ARBA" id="ARBA00023136"/>
    </source>
</evidence>
<keyword evidence="4 5" id="KW-0472">Membrane</keyword>
<comment type="subcellular location">
    <subcellularLocation>
        <location evidence="1">Membrane</location>
        <topology evidence="1">Multi-pass membrane protein</topology>
    </subcellularLocation>
</comment>
<feature type="transmembrane region" description="Helical" evidence="5">
    <location>
        <begin position="182"/>
        <end position="207"/>
    </location>
</feature>
<feature type="transmembrane region" description="Helical" evidence="5">
    <location>
        <begin position="98"/>
        <end position="115"/>
    </location>
</feature>
<dbReference type="OrthoDB" id="6418713at2759"/>
<keyword evidence="2 5" id="KW-0812">Transmembrane</keyword>
<dbReference type="Proteomes" id="UP000030747">
    <property type="component" value="Unassembled WGS sequence"/>
</dbReference>
<evidence type="ECO:0000256" key="2">
    <source>
        <dbReference type="ARBA" id="ARBA00022692"/>
    </source>
</evidence>
<evidence type="ECO:0000256" key="1">
    <source>
        <dbReference type="ARBA" id="ARBA00004141"/>
    </source>
</evidence>
<gene>
    <name evidence="7" type="ORF">ETH_00044000</name>
</gene>
<reference evidence="7" key="1">
    <citation type="submission" date="2013-10" db="EMBL/GenBank/DDBJ databases">
        <title>Genomic analysis of the causative agents of coccidiosis in chickens.</title>
        <authorList>
            <person name="Reid A.J."/>
            <person name="Blake D."/>
            <person name="Billington K."/>
            <person name="Browne H."/>
            <person name="Dunn M."/>
            <person name="Hung S."/>
            <person name="Kawahara F."/>
            <person name="Miranda-Saavedra D."/>
            <person name="Mourier T."/>
            <person name="Nagra H."/>
            <person name="Otto T.D."/>
            <person name="Rawlings N."/>
            <person name="Sanchez A."/>
            <person name="Sanders M."/>
            <person name="Subramaniam C."/>
            <person name="Tay Y."/>
            <person name="Dear P."/>
            <person name="Doerig C."/>
            <person name="Gruber A."/>
            <person name="Parkinson J."/>
            <person name="Shirley M."/>
            <person name="Wan K.L."/>
            <person name="Berriman M."/>
            <person name="Tomley F."/>
            <person name="Pain A."/>
        </authorList>
    </citation>
    <scope>NUCLEOTIDE SEQUENCE [LARGE SCALE GENOMIC DNA]</scope>
    <source>
        <strain evidence="7">Houghton</strain>
    </source>
</reference>
<feature type="transmembrane region" description="Helical" evidence="5">
    <location>
        <begin position="57"/>
        <end position="78"/>
    </location>
</feature>
<evidence type="ECO:0000313" key="8">
    <source>
        <dbReference type="Proteomes" id="UP000030747"/>
    </source>
</evidence>
<name>U6KKI6_EIMTE</name>
<accession>U6KKI6</accession>
<dbReference type="RefSeq" id="XP_013229257.1">
    <property type="nucleotide sequence ID" value="XM_013373803.1"/>
</dbReference>
<dbReference type="VEuPathDB" id="ToxoDB:ETH_00044000"/>
<organism evidence="7 8">
    <name type="scientific">Eimeria tenella</name>
    <name type="common">Coccidian parasite</name>
    <dbReference type="NCBI Taxonomy" id="5802"/>
    <lineage>
        <taxon>Eukaryota</taxon>
        <taxon>Sar</taxon>
        <taxon>Alveolata</taxon>
        <taxon>Apicomplexa</taxon>
        <taxon>Conoidasida</taxon>
        <taxon>Coccidia</taxon>
        <taxon>Eucoccidiorida</taxon>
        <taxon>Eimeriorina</taxon>
        <taxon>Eimeriidae</taxon>
        <taxon>Eimeria</taxon>
    </lineage>
</organism>
<evidence type="ECO:0000313" key="7">
    <source>
        <dbReference type="EMBL" id="CDJ38419.1"/>
    </source>
</evidence>
<reference evidence="7" key="2">
    <citation type="submission" date="2013-10" db="EMBL/GenBank/DDBJ databases">
        <authorList>
            <person name="Aslett M."/>
        </authorList>
    </citation>
    <scope>NUCLEOTIDE SEQUENCE [LARGE SCALE GENOMIC DNA]</scope>
    <source>
        <strain evidence="7">Houghton</strain>
    </source>
</reference>
<dbReference type="InterPro" id="IPR004853">
    <property type="entry name" value="Sugar_P_trans_dom"/>
</dbReference>
<dbReference type="OMA" id="GRERPHN"/>
<dbReference type="VEuPathDB" id="ToxoDB:ETH2_1453800"/>
<dbReference type="InterPro" id="IPR050186">
    <property type="entry name" value="TPT_transporter"/>
</dbReference>
<evidence type="ECO:0000259" key="6">
    <source>
        <dbReference type="Pfam" id="PF03151"/>
    </source>
</evidence>
<dbReference type="Pfam" id="PF03151">
    <property type="entry name" value="TPT"/>
    <property type="match status" value="1"/>
</dbReference>
<dbReference type="GeneID" id="25257827"/>
<dbReference type="EMBL" id="HG673872">
    <property type="protein sequence ID" value="CDJ38419.1"/>
    <property type="molecule type" value="Genomic_DNA"/>
</dbReference>
<feature type="domain" description="Sugar phosphate transporter" evidence="6">
    <location>
        <begin position="1"/>
        <end position="190"/>
    </location>
</feature>
<protein>
    <submittedName>
        <fullName evidence="7">Phosphate/phosphoenolpyruvate translocator, related</fullName>
    </submittedName>
</protein>
<evidence type="ECO:0000256" key="3">
    <source>
        <dbReference type="ARBA" id="ARBA00022989"/>
    </source>
</evidence>
<dbReference type="GO" id="GO:0016020">
    <property type="term" value="C:membrane"/>
    <property type="evidence" value="ECO:0007669"/>
    <property type="project" value="UniProtKB-SubCell"/>
</dbReference>
<dbReference type="PANTHER" id="PTHR11132">
    <property type="entry name" value="SOLUTE CARRIER FAMILY 35"/>
    <property type="match status" value="1"/>
</dbReference>
<keyword evidence="8" id="KW-1185">Reference proteome</keyword>
<sequence>MSLGAVSFTHIVKAGEPALTALLSLLLLQQRFAAASYLALLPVVGGVALASCTQVDFSWASFCCAMLSNLGSSGRAILAKKVFANAAAVGCDLSPPNLYALLTVVASAAALPLGGPGAPAVLLKLTQSAVWYYLYNEVAYLCLQKLNPVTHAVANTLKRVFIIVAAVLVFRTPLTPLGAAGSVLAILGSCCCCCSGSSAAAAALLVFQTPRAPLAERRGAVRPSPVLSSLLLLLLFASSKRR</sequence>
<evidence type="ECO:0000256" key="5">
    <source>
        <dbReference type="SAM" id="Phobius"/>
    </source>
</evidence>
<keyword evidence="7" id="KW-0670">Pyruvate</keyword>
<dbReference type="InterPro" id="IPR037185">
    <property type="entry name" value="EmrE-like"/>
</dbReference>
<dbReference type="SUPFAM" id="SSF103481">
    <property type="entry name" value="Multidrug resistance efflux transporter EmrE"/>
    <property type="match status" value="1"/>
</dbReference>